<evidence type="ECO:0000256" key="4">
    <source>
        <dbReference type="ARBA" id="ARBA00022737"/>
    </source>
</evidence>
<organism evidence="12 13">
    <name type="scientific">Candidatus Anoxymicrobium japonicum</name>
    <dbReference type="NCBI Taxonomy" id="2013648"/>
    <lineage>
        <taxon>Bacteria</taxon>
        <taxon>Bacillati</taxon>
        <taxon>Actinomycetota</taxon>
        <taxon>Candidatus Geothermincolia</taxon>
        <taxon>Candidatus Geothermincolales</taxon>
        <taxon>Candidatus Anoxymicrobiaceae</taxon>
        <taxon>Candidatus Anoxymicrobium</taxon>
    </lineage>
</organism>
<dbReference type="HAMAP" id="MF_00195">
    <property type="entry name" value="GTPase_Der"/>
    <property type="match status" value="1"/>
</dbReference>
<evidence type="ECO:0000256" key="3">
    <source>
        <dbReference type="ARBA" id="ARBA00022517"/>
    </source>
</evidence>
<dbReference type="Pfam" id="PF14714">
    <property type="entry name" value="KH_dom-like"/>
    <property type="match status" value="1"/>
</dbReference>
<dbReference type="InterPro" id="IPR032859">
    <property type="entry name" value="KH_dom-like"/>
</dbReference>
<dbReference type="EMBL" id="PHEX01000055">
    <property type="protein sequence ID" value="PKQ27780.1"/>
    <property type="molecule type" value="Genomic_DNA"/>
</dbReference>
<feature type="binding site" evidence="8">
    <location>
        <begin position="55"/>
        <end position="59"/>
    </location>
    <ligand>
        <name>GTP</name>
        <dbReference type="ChEBI" id="CHEBI:37565"/>
        <label>1</label>
    </ligand>
</feature>
<dbReference type="InterPro" id="IPR031166">
    <property type="entry name" value="G_ENGA"/>
</dbReference>
<evidence type="ECO:0000256" key="6">
    <source>
        <dbReference type="ARBA" id="ARBA00023134"/>
    </source>
</evidence>
<dbReference type="Pfam" id="PF01926">
    <property type="entry name" value="MMR_HSR1"/>
    <property type="match status" value="2"/>
</dbReference>
<dbReference type="InterPro" id="IPR016484">
    <property type="entry name" value="GTPase_Der"/>
</dbReference>
<dbReference type="InterPro" id="IPR027417">
    <property type="entry name" value="P-loop_NTPase"/>
</dbReference>
<comment type="similarity">
    <text evidence="1 8 9 10">Belongs to the TRAFAC class TrmE-Era-EngA-EngB-Septin-like GTPase superfamily. EngA (Der) GTPase family.</text>
</comment>
<dbReference type="PANTHER" id="PTHR43834">
    <property type="entry name" value="GTPASE DER"/>
    <property type="match status" value="1"/>
</dbReference>
<comment type="function">
    <text evidence="8 10">GTPase that plays an essential role in the late steps of ribosome biogenesis.</text>
</comment>
<evidence type="ECO:0000256" key="1">
    <source>
        <dbReference type="ARBA" id="ARBA00008279"/>
    </source>
</evidence>
<dbReference type="AlphaFoldDB" id="A0A2N3G4Y0"/>
<evidence type="ECO:0000256" key="7">
    <source>
        <dbReference type="ARBA" id="ARBA00032345"/>
    </source>
</evidence>
<dbReference type="Gene3D" id="3.40.50.300">
    <property type="entry name" value="P-loop containing nucleotide triphosphate hydrolases"/>
    <property type="match status" value="2"/>
</dbReference>
<dbReference type="PRINTS" id="PR00326">
    <property type="entry name" value="GTP1OBG"/>
</dbReference>
<feature type="binding site" evidence="8">
    <location>
        <begin position="8"/>
        <end position="15"/>
    </location>
    <ligand>
        <name>GTP</name>
        <dbReference type="ChEBI" id="CHEBI:37565"/>
        <label>1</label>
    </ligand>
</feature>
<dbReference type="PIRSF" id="PIRSF006485">
    <property type="entry name" value="GTP-binding_EngA"/>
    <property type="match status" value="1"/>
</dbReference>
<dbReference type="Proteomes" id="UP000233654">
    <property type="component" value="Unassembled WGS sequence"/>
</dbReference>
<dbReference type="GO" id="GO:0043022">
    <property type="term" value="F:ribosome binding"/>
    <property type="evidence" value="ECO:0007669"/>
    <property type="project" value="TreeGrafter"/>
</dbReference>
<name>A0A2N3G4Y0_9ACTN</name>
<keyword evidence="3 8" id="KW-0690">Ribosome biogenesis</keyword>
<comment type="subunit">
    <text evidence="8">Associates with the 50S ribosomal subunit.</text>
</comment>
<evidence type="ECO:0000313" key="13">
    <source>
        <dbReference type="Proteomes" id="UP000233654"/>
    </source>
</evidence>
<evidence type="ECO:0000256" key="9">
    <source>
        <dbReference type="PROSITE-ProRule" id="PRU01049"/>
    </source>
</evidence>
<comment type="caution">
    <text evidence="12">The sequence shown here is derived from an EMBL/GenBank/DDBJ whole genome shotgun (WGS) entry which is preliminary data.</text>
</comment>
<feature type="binding site" evidence="8">
    <location>
        <begin position="291"/>
        <end position="294"/>
    </location>
    <ligand>
        <name>GTP</name>
        <dbReference type="ChEBI" id="CHEBI:37565"/>
        <label>2</label>
    </ligand>
</feature>
<dbReference type="Gene3D" id="3.30.300.20">
    <property type="match status" value="1"/>
</dbReference>
<feature type="domain" description="EngA-type G" evidence="11">
    <location>
        <begin position="173"/>
        <end position="347"/>
    </location>
</feature>
<feature type="binding site" evidence="8">
    <location>
        <begin position="117"/>
        <end position="120"/>
    </location>
    <ligand>
        <name>GTP</name>
        <dbReference type="ChEBI" id="CHEBI:37565"/>
        <label>1</label>
    </ligand>
</feature>
<dbReference type="GO" id="GO:0005525">
    <property type="term" value="F:GTP binding"/>
    <property type="evidence" value="ECO:0007669"/>
    <property type="project" value="UniProtKB-UniRule"/>
</dbReference>
<dbReference type="PANTHER" id="PTHR43834:SF6">
    <property type="entry name" value="GTPASE DER"/>
    <property type="match status" value="1"/>
</dbReference>
<dbReference type="NCBIfam" id="TIGR00231">
    <property type="entry name" value="small_GTP"/>
    <property type="match status" value="2"/>
</dbReference>
<feature type="binding site" evidence="8">
    <location>
        <begin position="179"/>
        <end position="186"/>
    </location>
    <ligand>
        <name>GTP</name>
        <dbReference type="ChEBI" id="CHEBI:37565"/>
        <label>2</label>
    </ligand>
</feature>
<gene>
    <name evidence="8 12" type="primary">der</name>
    <name evidence="12" type="ORF">CVT63_06200</name>
</gene>
<dbReference type="InterPro" id="IPR015946">
    <property type="entry name" value="KH_dom-like_a/b"/>
</dbReference>
<proteinExistence type="inferred from homology"/>
<keyword evidence="5 8" id="KW-0547">Nucleotide-binding</keyword>
<dbReference type="NCBIfam" id="TIGR03594">
    <property type="entry name" value="GTPase_EngA"/>
    <property type="match status" value="1"/>
</dbReference>
<sequence>MPVVAILGRPNVGKSTLINRITARMTAIVDSTPGVTRDRKYVPAVWLDQEFIVTDTGGVGIEKGFLSTDIERQAFFAAQEADVVIMVVDVRTGVTCDDEWLARRLKQLKCEVLLAVNKVDNPAQEHEAYVFYSLGLGDPITISAQHGLGIGDLLDRVVANMASGKASPPKPQIAVTIVGRPNVGKSSILNKMAREQRTLVHDAPHTTRDTIDTIVEGKDREYRILDTAGIRKNRTGMSDIEYYSSLRTYKAIEDADVVLLVVDSAEGPTEHDQKIASVVESRGRASIVLLNKWDLVEDTRQARGVMDAIGYKFRYAPHLPLLRVSALTGRGIDKILPLIDTAYEEWNRRVSTPALNEFLSLVKDKIAPPRKGGRQLKLYYATQAGKAPPTVVIFVNDASLVKPDYRKFISRQLREEYGFWGSPLRVRFRTAGKDRITHAKH</sequence>
<evidence type="ECO:0000313" key="12">
    <source>
        <dbReference type="EMBL" id="PKQ27780.1"/>
    </source>
</evidence>
<protein>
    <recommendedName>
        <fullName evidence="2 8">GTPase Der</fullName>
    </recommendedName>
    <alternativeName>
        <fullName evidence="7 8">GTP-binding protein EngA</fullName>
    </alternativeName>
</protein>
<keyword evidence="6 8" id="KW-0342">GTP-binding</keyword>
<dbReference type="PROSITE" id="PS51712">
    <property type="entry name" value="G_ENGA"/>
    <property type="match status" value="2"/>
</dbReference>
<evidence type="ECO:0000259" key="11">
    <source>
        <dbReference type="PROSITE" id="PS51712"/>
    </source>
</evidence>
<evidence type="ECO:0000256" key="8">
    <source>
        <dbReference type="HAMAP-Rule" id="MF_00195"/>
    </source>
</evidence>
<dbReference type="CDD" id="cd01895">
    <property type="entry name" value="EngA2"/>
    <property type="match status" value="1"/>
</dbReference>
<dbReference type="SUPFAM" id="SSF52540">
    <property type="entry name" value="P-loop containing nucleoside triphosphate hydrolases"/>
    <property type="match status" value="2"/>
</dbReference>
<dbReference type="FunFam" id="3.30.300.20:FF:000004">
    <property type="entry name" value="GTPase Der"/>
    <property type="match status" value="1"/>
</dbReference>
<dbReference type="GO" id="GO:0042254">
    <property type="term" value="P:ribosome biogenesis"/>
    <property type="evidence" value="ECO:0007669"/>
    <property type="project" value="UniProtKB-KW"/>
</dbReference>
<keyword evidence="4 10" id="KW-0677">Repeat</keyword>
<dbReference type="InterPro" id="IPR006073">
    <property type="entry name" value="GTP-bd"/>
</dbReference>
<dbReference type="FunFam" id="3.40.50.300:FF:000057">
    <property type="entry name" value="GTPase Der"/>
    <property type="match status" value="1"/>
</dbReference>
<evidence type="ECO:0000256" key="5">
    <source>
        <dbReference type="ARBA" id="ARBA00022741"/>
    </source>
</evidence>
<evidence type="ECO:0000256" key="2">
    <source>
        <dbReference type="ARBA" id="ARBA00020953"/>
    </source>
</evidence>
<feature type="binding site" evidence="8">
    <location>
        <begin position="226"/>
        <end position="230"/>
    </location>
    <ligand>
        <name>GTP</name>
        <dbReference type="ChEBI" id="CHEBI:37565"/>
        <label>2</label>
    </ligand>
</feature>
<dbReference type="CDD" id="cd01894">
    <property type="entry name" value="EngA1"/>
    <property type="match status" value="1"/>
</dbReference>
<dbReference type="InterPro" id="IPR005225">
    <property type="entry name" value="Small_GTP-bd"/>
</dbReference>
<reference evidence="12 13" key="1">
    <citation type="journal article" date="2017" name="ISME J.">
        <title>Potential for microbial H2 and metal transformations associated with novel bacteria and archaea in deep terrestrial subsurface sediments.</title>
        <authorList>
            <person name="Hernsdorf A.W."/>
            <person name="Amano Y."/>
            <person name="Miyakawa K."/>
            <person name="Ise K."/>
            <person name="Suzuki Y."/>
            <person name="Anantharaman K."/>
            <person name="Probst A."/>
            <person name="Burstein D."/>
            <person name="Thomas B.C."/>
            <person name="Banfield J.F."/>
        </authorList>
    </citation>
    <scope>NUCLEOTIDE SEQUENCE [LARGE SCALE GENOMIC DNA]</scope>
    <source>
        <strain evidence="12">HGW-Actinobacteria-3</strain>
    </source>
</reference>
<accession>A0A2N3G4Y0</accession>
<evidence type="ECO:0000256" key="10">
    <source>
        <dbReference type="RuleBase" id="RU004481"/>
    </source>
</evidence>
<feature type="domain" description="EngA-type G" evidence="11">
    <location>
        <begin position="2"/>
        <end position="165"/>
    </location>
</feature>